<keyword evidence="2" id="KW-1185">Reference proteome</keyword>
<evidence type="ECO:0000313" key="2">
    <source>
        <dbReference type="Proteomes" id="UP000199029"/>
    </source>
</evidence>
<dbReference type="EMBL" id="FOXS01000010">
    <property type="protein sequence ID" value="SFQ82418.1"/>
    <property type="molecule type" value="Genomic_DNA"/>
</dbReference>
<gene>
    <name evidence="1" type="ORF">SAMN04515668_4806</name>
</gene>
<accession>A0A1I6BN99</accession>
<protein>
    <submittedName>
        <fullName evidence="1">Uncharacterized protein</fullName>
    </submittedName>
</protein>
<dbReference type="AlphaFoldDB" id="A0A1I6BN99"/>
<reference evidence="2" key="1">
    <citation type="submission" date="2016-10" db="EMBL/GenBank/DDBJ databases">
        <authorList>
            <person name="Varghese N."/>
            <person name="Submissions S."/>
        </authorList>
    </citation>
    <scope>NUCLEOTIDE SEQUENCE [LARGE SCALE GENOMIC DNA]</scope>
    <source>
        <strain evidence="2">OR362-8,ATCC BAA-1266,JCM 13504</strain>
    </source>
</reference>
<proteinExistence type="predicted"/>
<sequence length="39" mass="4467">MAEQDDLLWVQQHWQQAGTIAQQTASEAELTRFATVHQV</sequence>
<dbReference type="Proteomes" id="UP000199029">
    <property type="component" value="Unassembled WGS sequence"/>
</dbReference>
<evidence type="ECO:0000313" key="1">
    <source>
        <dbReference type="EMBL" id="SFQ82418.1"/>
    </source>
</evidence>
<organism evidence="1 2">
    <name type="scientific">Hymenobacter arizonensis</name>
    <name type="common">Siccationidurans arizonensis</name>
    <dbReference type="NCBI Taxonomy" id="1227077"/>
    <lineage>
        <taxon>Bacteria</taxon>
        <taxon>Pseudomonadati</taxon>
        <taxon>Bacteroidota</taxon>
        <taxon>Cytophagia</taxon>
        <taxon>Cytophagales</taxon>
        <taxon>Hymenobacteraceae</taxon>
        <taxon>Hymenobacter</taxon>
    </lineage>
</organism>
<name>A0A1I6BN99_HYMAR</name>